<feature type="domain" description="GIY-YIG" evidence="2">
    <location>
        <begin position="83"/>
        <end position="173"/>
    </location>
</feature>
<evidence type="ECO:0000259" key="2">
    <source>
        <dbReference type="PROSITE" id="PS50164"/>
    </source>
</evidence>
<keyword evidence="3" id="KW-0548">Nucleotidyltransferase</keyword>
<dbReference type="InterPro" id="IPR035901">
    <property type="entry name" value="GIY-YIG_endonuc_sf"/>
</dbReference>
<dbReference type="InterPro" id="IPR000305">
    <property type="entry name" value="GIY-YIG_endonuc"/>
</dbReference>
<keyword evidence="3" id="KW-0255">Endonuclease</keyword>
<protein>
    <submittedName>
        <fullName evidence="3">Putative endonuclease-reverse transcriptase hmrte-e01</fullName>
    </submittedName>
</protein>
<dbReference type="PROSITE" id="PS50164">
    <property type="entry name" value="GIY_YIG"/>
    <property type="match status" value="1"/>
</dbReference>
<keyword evidence="3" id="KW-0808">Transferase</keyword>
<dbReference type="SUPFAM" id="SSF82771">
    <property type="entry name" value="GIY-YIG endonuclease"/>
    <property type="match status" value="1"/>
</dbReference>
<keyword evidence="3" id="KW-0695">RNA-directed DNA polymerase</keyword>
<name>A0A0K8TKZ4_TABBR</name>
<feature type="non-terminal residue" evidence="3">
    <location>
        <position position="220"/>
    </location>
</feature>
<dbReference type="CDD" id="cd10442">
    <property type="entry name" value="GIY-YIG_PLEs"/>
    <property type="match status" value="1"/>
</dbReference>
<keyword evidence="3" id="KW-0378">Hydrolase</keyword>
<reference evidence="3" key="1">
    <citation type="journal article" date="2015" name="Insect Biochem. Mol. Biol.">
        <title>An insight into the sialome of the horse fly, Tabanus bromius.</title>
        <authorList>
            <person name="Ribeiro J.M."/>
            <person name="Kazimirova M."/>
            <person name="Takac P."/>
            <person name="Andersen J.F."/>
            <person name="Francischetti I.M."/>
        </authorList>
    </citation>
    <scope>NUCLEOTIDE SEQUENCE</scope>
</reference>
<evidence type="ECO:0000256" key="1">
    <source>
        <dbReference type="SAM" id="MobiDB-lite"/>
    </source>
</evidence>
<evidence type="ECO:0000313" key="3">
    <source>
        <dbReference type="EMBL" id="JAI15047.1"/>
    </source>
</evidence>
<dbReference type="GO" id="GO:0004519">
    <property type="term" value="F:endonuclease activity"/>
    <property type="evidence" value="ECO:0007669"/>
    <property type="project" value="UniProtKB-KW"/>
</dbReference>
<organism evidence="3">
    <name type="scientific">Tabanus bromius</name>
    <name type="common">Band-eyed brown horse fly</name>
    <dbReference type="NCBI Taxonomy" id="304241"/>
    <lineage>
        <taxon>Eukaryota</taxon>
        <taxon>Metazoa</taxon>
        <taxon>Ecdysozoa</taxon>
        <taxon>Arthropoda</taxon>
        <taxon>Hexapoda</taxon>
        <taxon>Insecta</taxon>
        <taxon>Pterygota</taxon>
        <taxon>Neoptera</taxon>
        <taxon>Endopterygota</taxon>
        <taxon>Diptera</taxon>
        <taxon>Brachycera</taxon>
        <taxon>Tabanomorpha</taxon>
        <taxon>Tabanoidea</taxon>
        <taxon>Tabanidae</taxon>
        <taxon>Tabanus</taxon>
    </lineage>
</organism>
<feature type="non-terminal residue" evidence="3">
    <location>
        <position position="1"/>
    </location>
</feature>
<dbReference type="Gene3D" id="3.40.1440.10">
    <property type="entry name" value="GIY-YIG endonuclease"/>
    <property type="match status" value="1"/>
</dbReference>
<accession>A0A0K8TKZ4</accession>
<proteinExistence type="evidence at transcript level"/>
<keyword evidence="3" id="KW-0540">Nuclease</keyword>
<sequence>LKVAFGANGYTRREIERSMGANNTRARDNEQKSSSQAYFPYLPRITDRIGRILRKYDIKTIFRPTKKIQQTIRSAKEKRDLLSKAGVYRIPCACGKVYIGTTKRSIGTRLKEHRYNCRSGQTEKSAVAEHALSEGEHRILFDNSKLLSSVSGYHNRLVREAIEIQKHPDNFNRKEETLRLNQIWNPILRHTQTAPIAIIEEQDTPPNPTRYTAQRPLQSQ</sequence>
<feature type="region of interest" description="Disordered" evidence="1">
    <location>
        <begin position="200"/>
        <end position="220"/>
    </location>
</feature>
<dbReference type="PANTHER" id="PTHR21301:SF11">
    <property type="entry name" value="GIY-YIG DOMAIN-CONTAINING PROTEIN"/>
    <property type="match status" value="1"/>
</dbReference>
<feature type="compositionally biased region" description="Polar residues" evidence="1">
    <location>
        <begin position="209"/>
        <end position="220"/>
    </location>
</feature>
<dbReference type="PANTHER" id="PTHR21301">
    <property type="entry name" value="REVERSE TRANSCRIPTASE"/>
    <property type="match status" value="1"/>
</dbReference>
<dbReference type="GO" id="GO:0003964">
    <property type="term" value="F:RNA-directed DNA polymerase activity"/>
    <property type="evidence" value="ECO:0007669"/>
    <property type="project" value="UniProtKB-KW"/>
</dbReference>
<dbReference type="EMBL" id="GDAI01002556">
    <property type="protein sequence ID" value="JAI15047.1"/>
    <property type="molecule type" value="mRNA"/>
</dbReference>
<dbReference type="AlphaFoldDB" id="A0A0K8TKZ4"/>